<feature type="compositionally biased region" description="Low complexity" evidence="10">
    <location>
        <begin position="7"/>
        <end position="16"/>
    </location>
</feature>
<feature type="transmembrane region" description="Helical" evidence="11">
    <location>
        <begin position="272"/>
        <end position="291"/>
    </location>
</feature>
<gene>
    <name evidence="13" type="ORF">NKR23_g7469</name>
</gene>
<feature type="region of interest" description="Disordered" evidence="10">
    <location>
        <begin position="1"/>
        <end position="60"/>
    </location>
</feature>
<feature type="domain" description="VTT" evidence="12">
    <location>
        <begin position="182"/>
        <end position="293"/>
    </location>
</feature>
<evidence type="ECO:0000259" key="12">
    <source>
        <dbReference type="Pfam" id="PF09335"/>
    </source>
</evidence>
<sequence length="433" mass="45373">MPADYRSAAAALSLSPSPSPVPSPSSEDAPVFRRSSSRSPPAAPTLTGSPSPLPRPQWASSGAAASAGRLSAVYTHHRRSSSFSSARHLPLHTQLLRTASALLRRALALFYRLTPLQRVLVCAALAVVLVLAVLGLVFSHAIFGALAPIAQGWRRLPGGWLIVFVITAATGFPPLVGYSSACTLAGFVYGFPLGWPIVAAASVVGSLGAFYTSRTVFSGYVHRLVGRDRRFVALGQVLRRDGLGVLALVRFCPLPFSLSNGFLATIPSVSPLAFAVATALASPKLLVHVFIGSRLALLAEKGDKMSAGDRAINYVSMLVGGLVGVGVGYVIYRRTMARAAELAREEADEAAGLVGEGDGGVGAYADRVSQEEDARLMGDEDAAALMDDDDISLWDTADGVEGGGYRDTFADGDGGFEGKKMDEEEAIQGLGRK</sequence>
<feature type="transmembrane region" description="Helical" evidence="11">
    <location>
        <begin position="188"/>
        <end position="211"/>
    </location>
</feature>
<evidence type="ECO:0000256" key="7">
    <source>
        <dbReference type="ARBA" id="ARBA00022989"/>
    </source>
</evidence>
<evidence type="ECO:0000313" key="13">
    <source>
        <dbReference type="EMBL" id="KAJ9142141.1"/>
    </source>
</evidence>
<dbReference type="GO" id="GO:0000139">
    <property type="term" value="C:Golgi membrane"/>
    <property type="evidence" value="ECO:0007669"/>
    <property type="project" value="UniProtKB-SubCell"/>
</dbReference>
<dbReference type="GO" id="GO:0016192">
    <property type="term" value="P:vesicle-mediated transport"/>
    <property type="evidence" value="ECO:0007669"/>
    <property type="project" value="TreeGrafter"/>
</dbReference>
<evidence type="ECO:0000256" key="5">
    <source>
        <dbReference type="ARBA" id="ARBA00020673"/>
    </source>
</evidence>
<evidence type="ECO:0000256" key="6">
    <source>
        <dbReference type="ARBA" id="ARBA00022692"/>
    </source>
</evidence>
<accession>A0AA38RW99</accession>
<feature type="transmembrane region" description="Helical" evidence="11">
    <location>
        <begin position="243"/>
        <end position="265"/>
    </location>
</feature>
<keyword evidence="14" id="KW-1185">Reference proteome</keyword>
<comment type="similarity">
    <text evidence="3">Belongs to the TVP38/TMEM64 family.</text>
</comment>
<comment type="function">
    <text evidence="1">Golgi membrane protein involved in vesicular trafficking and spindle migration.</text>
</comment>
<comment type="caution">
    <text evidence="13">The sequence shown here is derived from an EMBL/GenBank/DDBJ whole genome shotgun (WGS) entry which is preliminary data.</text>
</comment>
<keyword evidence="9 11" id="KW-0472">Membrane</keyword>
<dbReference type="PANTHER" id="PTHR47549:SF1">
    <property type="entry name" value="GOLGI APPARATUS MEMBRANE PROTEIN TVP38"/>
    <property type="match status" value="1"/>
</dbReference>
<feature type="transmembrane region" description="Helical" evidence="11">
    <location>
        <begin position="158"/>
        <end position="176"/>
    </location>
</feature>
<dbReference type="Proteomes" id="UP001174694">
    <property type="component" value="Unassembled WGS sequence"/>
</dbReference>
<feature type="region of interest" description="Disordered" evidence="10">
    <location>
        <begin position="404"/>
        <end position="433"/>
    </location>
</feature>
<dbReference type="InterPro" id="IPR051076">
    <property type="entry name" value="Golgi_membrane_TVP38/TMEM64"/>
</dbReference>
<proteinExistence type="inferred from homology"/>
<evidence type="ECO:0000256" key="2">
    <source>
        <dbReference type="ARBA" id="ARBA00004653"/>
    </source>
</evidence>
<evidence type="ECO:0000256" key="4">
    <source>
        <dbReference type="ARBA" id="ARBA00013533"/>
    </source>
</evidence>
<keyword evidence="8" id="KW-0333">Golgi apparatus</keyword>
<evidence type="ECO:0000256" key="3">
    <source>
        <dbReference type="ARBA" id="ARBA00008640"/>
    </source>
</evidence>
<evidence type="ECO:0000256" key="9">
    <source>
        <dbReference type="ARBA" id="ARBA00023136"/>
    </source>
</evidence>
<reference evidence="13" key="1">
    <citation type="submission" date="2022-07" db="EMBL/GenBank/DDBJ databases">
        <title>Fungi with potential for degradation of polypropylene.</title>
        <authorList>
            <person name="Gostincar C."/>
        </authorList>
    </citation>
    <scope>NUCLEOTIDE SEQUENCE</scope>
    <source>
        <strain evidence="13">EXF-13308</strain>
    </source>
</reference>
<comment type="subcellular location">
    <subcellularLocation>
        <location evidence="2">Golgi apparatus membrane</location>
        <topology evidence="2">Multi-pass membrane protein</topology>
    </subcellularLocation>
</comment>
<dbReference type="Pfam" id="PF09335">
    <property type="entry name" value="VTT_dom"/>
    <property type="match status" value="1"/>
</dbReference>
<dbReference type="GO" id="GO:0000022">
    <property type="term" value="P:mitotic spindle elongation"/>
    <property type="evidence" value="ECO:0007669"/>
    <property type="project" value="TreeGrafter"/>
</dbReference>
<feature type="transmembrane region" description="Helical" evidence="11">
    <location>
        <begin position="311"/>
        <end position="332"/>
    </location>
</feature>
<organism evidence="13 14">
    <name type="scientific">Pleurostoma richardsiae</name>
    <dbReference type="NCBI Taxonomy" id="41990"/>
    <lineage>
        <taxon>Eukaryota</taxon>
        <taxon>Fungi</taxon>
        <taxon>Dikarya</taxon>
        <taxon>Ascomycota</taxon>
        <taxon>Pezizomycotina</taxon>
        <taxon>Sordariomycetes</taxon>
        <taxon>Sordariomycetidae</taxon>
        <taxon>Calosphaeriales</taxon>
        <taxon>Pleurostomataceae</taxon>
        <taxon>Pleurostoma</taxon>
    </lineage>
</organism>
<keyword evidence="6 11" id="KW-0812">Transmembrane</keyword>
<dbReference type="PANTHER" id="PTHR47549">
    <property type="entry name" value="GOLGI APPARATUS MEMBRANE PROTEIN TVP38-RELATED"/>
    <property type="match status" value="1"/>
</dbReference>
<protein>
    <recommendedName>
        <fullName evidence="4">Golgi apparatus membrane protein TVP38</fullName>
    </recommendedName>
    <alternativeName>
        <fullName evidence="5">Golgi apparatus membrane protein tvp38</fullName>
    </alternativeName>
</protein>
<evidence type="ECO:0000256" key="10">
    <source>
        <dbReference type="SAM" id="MobiDB-lite"/>
    </source>
</evidence>
<dbReference type="AlphaFoldDB" id="A0AA38RW99"/>
<evidence type="ECO:0000256" key="11">
    <source>
        <dbReference type="SAM" id="Phobius"/>
    </source>
</evidence>
<dbReference type="InterPro" id="IPR032816">
    <property type="entry name" value="VTT_dom"/>
</dbReference>
<dbReference type="EMBL" id="JANBVO010000023">
    <property type="protein sequence ID" value="KAJ9142141.1"/>
    <property type="molecule type" value="Genomic_DNA"/>
</dbReference>
<name>A0AA38RW99_9PEZI</name>
<evidence type="ECO:0000256" key="8">
    <source>
        <dbReference type="ARBA" id="ARBA00023034"/>
    </source>
</evidence>
<evidence type="ECO:0000313" key="14">
    <source>
        <dbReference type="Proteomes" id="UP001174694"/>
    </source>
</evidence>
<keyword evidence="7 11" id="KW-1133">Transmembrane helix</keyword>
<feature type="transmembrane region" description="Helical" evidence="11">
    <location>
        <begin position="119"/>
        <end position="146"/>
    </location>
</feature>
<evidence type="ECO:0000256" key="1">
    <source>
        <dbReference type="ARBA" id="ARBA00002978"/>
    </source>
</evidence>